<keyword evidence="2" id="KW-1185">Reference proteome</keyword>
<evidence type="ECO:0000313" key="1">
    <source>
        <dbReference type="EMBL" id="BAP55272.1"/>
    </source>
</evidence>
<dbReference type="AlphaFoldDB" id="A0A090AIN4"/>
<gene>
    <name evidence="1" type="ORF">THII_0975</name>
</gene>
<dbReference type="STRING" id="40754.THII_0975"/>
<dbReference type="KEGG" id="tig:THII_0975"/>
<evidence type="ECO:0000313" key="2">
    <source>
        <dbReference type="Proteomes" id="UP000031623"/>
    </source>
</evidence>
<protein>
    <submittedName>
        <fullName evidence="1">Uncharacterized protein</fullName>
    </submittedName>
</protein>
<organism evidence="1 2">
    <name type="scientific">Thioploca ingrica</name>
    <dbReference type="NCBI Taxonomy" id="40754"/>
    <lineage>
        <taxon>Bacteria</taxon>
        <taxon>Pseudomonadati</taxon>
        <taxon>Pseudomonadota</taxon>
        <taxon>Gammaproteobacteria</taxon>
        <taxon>Thiotrichales</taxon>
        <taxon>Thiotrichaceae</taxon>
        <taxon>Thioploca</taxon>
    </lineage>
</organism>
<proteinExistence type="predicted"/>
<dbReference type="OrthoDB" id="155875at2"/>
<accession>A0A090AIN4</accession>
<sequence length="199" mass="22252">MSYSQFTLATVKKTFHLITSEEVDIFADISTLKCSDYLTETLQYNIPLALASNTEKARSEMIITPILIEARKQLNAGFNLFSGVEFDVEPDQGLTGYCDFILSRSPEKLFVAAPVVMLVEAKNENINNGLGQCVAEMVAAQLFNQREQNPITTIYGVVTTGTNWKFLKLTDYQVEIDLKEYYISEIDQILGILSAGIQN</sequence>
<dbReference type="HOGENOM" id="CLU_084165_1_0_6"/>
<name>A0A090AIN4_9GAMM</name>
<reference evidence="1 2" key="1">
    <citation type="journal article" date="2014" name="ISME J.">
        <title>Ecophysiology of Thioploca ingrica as revealed by the complete genome sequence supplemented with proteomic evidence.</title>
        <authorList>
            <person name="Kojima H."/>
            <person name="Ogura Y."/>
            <person name="Yamamoto N."/>
            <person name="Togashi T."/>
            <person name="Mori H."/>
            <person name="Watanabe T."/>
            <person name="Nemoto F."/>
            <person name="Kurokawa K."/>
            <person name="Hayashi T."/>
            <person name="Fukui M."/>
        </authorList>
    </citation>
    <scope>NUCLEOTIDE SEQUENCE [LARGE SCALE GENOMIC DNA]</scope>
</reference>
<dbReference type="Proteomes" id="UP000031623">
    <property type="component" value="Chromosome"/>
</dbReference>
<dbReference type="EMBL" id="AP014633">
    <property type="protein sequence ID" value="BAP55272.1"/>
    <property type="molecule type" value="Genomic_DNA"/>
</dbReference>